<evidence type="ECO:0000313" key="3">
    <source>
        <dbReference type="Proteomes" id="UP000005467"/>
    </source>
</evidence>
<reference evidence="2 3" key="1">
    <citation type="submission" date="2011-01" db="EMBL/GenBank/DDBJ databases">
        <authorList>
            <person name="Muzny D."/>
            <person name="Qin X."/>
            <person name="Deng J."/>
            <person name="Jiang H."/>
            <person name="Liu Y."/>
            <person name="Qu J."/>
            <person name="Song X.-Z."/>
            <person name="Zhang L."/>
            <person name="Thornton R."/>
            <person name="Coyle M."/>
            <person name="Francisco L."/>
            <person name="Jackson L."/>
            <person name="Javaid M."/>
            <person name="Korchina V."/>
            <person name="Kovar C."/>
            <person name="Mata R."/>
            <person name="Mathew T."/>
            <person name="Ngo R."/>
            <person name="Nguyen L."/>
            <person name="Nguyen N."/>
            <person name="Okwuonu G."/>
            <person name="Ongeri F."/>
            <person name="Pham C."/>
            <person name="Simmons D."/>
            <person name="Wilczek-Boney K."/>
            <person name="Hale W."/>
            <person name="Jakkamsetti A."/>
            <person name="Pham P."/>
            <person name="Ruth R."/>
            <person name="San Lucas F."/>
            <person name="Warren J."/>
            <person name="Zhang J."/>
            <person name="Zhao Z."/>
            <person name="Zhou C."/>
            <person name="Zhu D."/>
            <person name="Lee S."/>
            <person name="Bess C."/>
            <person name="Blankenburg K."/>
            <person name="Forbes L."/>
            <person name="Fu Q."/>
            <person name="Gubbala S."/>
            <person name="Hirani K."/>
            <person name="Jayaseelan J.C."/>
            <person name="Lara F."/>
            <person name="Munidasa M."/>
            <person name="Palculict T."/>
            <person name="Patil S."/>
            <person name="Pu L.-L."/>
            <person name="Saada N."/>
            <person name="Tang L."/>
            <person name="Weissenberger G."/>
            <person name="Zhu Y."/>
            <person name="Hemphill L."/>
            <person name="Shang Y."/>
            <person name="Youmans B."/>
            <person name="Ayvaz T."/>
            <person name="Ross M."/>
            <person name="Santibanez J."/>
            <person name="Aqrawi P."/>
            <person name="Gross S."/>
            <person name="Joshi V."/>
            <person name="Fowler G."/>
            <person name="Nazareth L."/>
            <person name="Reid J."/>
            <person name="Worley K."/>
            <person name="Petrosino J."/>
            <person name="Highlander S."/>
            <person name="Gibbs R."/>
        </authorList>
    </citation>
    <scope>NUCLEOTIDE SEQUENCE [LARGE SCALE GENOMIC DNA]</scope>
    <source>
        <strain evidence="2 3">ATCC 25976</strain>
    </source>
</reference>
<dbReference type="Proteomes" id="UP000005467">
    <property type="component" value="Unassembled WGS sequence"/>
</dbReference>
<dbReference type="HOGENOM" id="CLU_3283638_0_0_6"/>
<proteinExistence type="predicted"/>
<keyword evidence="1" id="KW-1133">Transmembrane helix</keyword>
<evidence type="ECO:0000313" key="2">
    <source>
        <dbReference type="EMBL" id="EFX92420.1"/>
    </source>
</evidence>
<accession>E8KF77</accession>
<feature type="transmembrane region" description="Helical" evidence="1">
    <location>
        <begin position="18"/>
        <end position="39"/>
    </location>
</feature>
<keyword evidence="1" id="KW-0812">Transmembrane</keyword>
<dbReference type="AlphaFoldDB" id="E8KF77"/>
<keyword evidence="1" id="KW-0472">Membrane</keyword>
<name>E8KF77_9PAST</name>
<protein>
    <submittedName>
        <fullName evidence="2">Uncharacterized protein</fullName>
    </submittedName>
</protein>
<organism evidence="2 3">
    <name type="scientific">Actinobacillus ureae ATCC 25976</name>
    <dbReference type="NCBI Taxonomy" id="887324"/>
    <lineage>
        <taxon>Bacteria</taxon>
        <taxon>Pseudomonadati</taxon>
        <taxon>Pseudomonadota</taxon>
        <taxon>Gammaproteobacteria</taxon>
        <taxon>Pasteurellales</taxon>
        <taxon>Pasteurellaceae</taxon>
        <taxon>Actinobacillus</taxon>
    </lineage>
</organism>
<comment type="caution">
    <text evidence="2">The sequence shown here is derived from an EMBL/GenBank/DDBJ whole genome shotgun (WGS) entry which is preliminary data.</text>
</comment>
<dbReference type="EMBL" id="AEVG01000034">
    <property type="protein sequence ID" value="EFX92420.1"/>
    <property type="molecule type" value="Genomic_DNA"/>
</dbReference>
<keyword evidence="3" id="KW-1185">Reference proteome</keyword>
<evidence type="ECO:0000256" key="1">
    <source>
        <dbReference type="SAM" id="Phobius"/>
    </source>
</evidence>
<sequence length="40" mass="4533">MPWTVDLGFNSVFTSGQIFMYFAKCVLICFSIVSLKLIVI</sequence>
<gene>
    <name evidence="2" type="ORF">HMPREF0027_0494</name>
</gene>